<dbReference type="EMBL" id="BAAAGX010000046">
    <property type="protein sequence ID" value="GAA0284067.1"/>
    <property type="molecule type" value="Genomic_DNA"/>
</dbReference>
<name>A0ABP3EY40_9ACTN</name>
<evidence type="ECO:0000313" key="2">
    <source>
        <dbReference type="EMBL" id="GAA0284067.1"/>
    </source>
</evidence>
<feature type="domain" description="NADPH-dependent FMN reductase-like" evidence="1">
    <location>
        <begin position="1"/>
        <end position="150"/>
    </location>
</feature>
<sequence>MKLVIIVGSVRQGRFGRRVADWFRAQAQEHGHFDVDVLDVADVELPRALPPDLGALSDVSTRPAPLRAVAARLAAADAFVVVTPEYNHSFPASLKHLIDWHFTEWQAKPVGFVSYGGHGGGLRAIEQLRLVFAELHAATVRESVSFDRHWERFGADGVLVDADGPVAAAKALLDQLAWWARALHDAREVRPYADA</sequence>
<dbReference type="InterPro" id="IPR050712">
    <property type="entry name" value="NAD(P)H-dep_reductase"/>
</dbReference>
<evidence type="ECO:0000313" key="3">
    <source>
        <dbReference type="Proteomes" id="UP001500967"/>
    </source>
</evidence>
<dbReference type="InterPro" id="IPR005025">
    <property type="entry name" value="FMN_Rdtase-like_dom"/>
</dbReference>
<organism evidence="2 3">
    <name type="scientific">Cryptosporangium japonicum</name>
    <dbReference type="NCBI Taxonomy" id="80872"/>
    <lineage>
        <taxon>Bacteria</taxon>
        <taxon>Bacillati</taxon>
        <taxon>Actinomycetota</taxon>
        <taxon>Actinomycetes</taxon>
        <taxon>Cryptosporangiales</taxon>
        <taxon>Cryptosporangiaceae</taxon>
        <taxon>Cryptosporangium</taxon>
    </lineage>
</organism>
<dbReference type="InterPro" id="IPR029039">
    <property type="entry name" value="Flavoprotein-like_sf"/>
</dbReference>
<dbReference type="PANTHER" id="PTHR30543:SF21">
    <property type="entry name" value="NAD(P)H-DEPENDENT FMN REDUCTASE LOT6"/>
    <property type="match status" value="1"/>
</dbReference>
<reference evidence="3" key="1">
    <citation type="journal article" date="2019" name="Int. J. Syst. Evol. Microbiol.">
        <title>The Global Catalogue of Microorganisms (GCM) 10K type strain sequencing project: providing services to taxonomists for standard genome sequencing and annotation.</title>
        <authorList>
            <consortium name="The Broad Institute Genomics Platform"/>
            <consortium name="The Broad Institute Genome Sequencing Center for Infectious Disease"/>
            <person name="Wu L."/>
            <person name="Ma J."/>
        </authorList>
    </citation>
    <scope>NUCLEOTIDE SEQUENCE [LARGE SCALE GENOMIC DNA]</scope>
    <source>
        <strain evidence="3">JCM 10425</strain>
    </source>
</reference>
<dbReference type="Gene3D" id="3.40.50.360">
    <property type="match status" value="1"/>
</dbReference>
<gene>
    <name evidence="2" type="ORF">GCM10009539_85220</name>
</gene>
<protein>
    <submittedName>
        <fullName evidence="2">NAD(P)H-dependent oxidoreductase</fullName>
    </submittedName>
</protein>
<dbReference type="Pfam" id="PF03358">
    <property type="entry name" value="FMN_red"/>
    <property type="match status" value="1"/>
</dbReference>
<evidence type="ECO:0000259" key="1">
    <source>
        <dbReference type="Pfam" id="PF03358"/>
    </source>
</evidence>
<dbReference type="RefSeq" id="WP_344654657.1">
    <property type="nucleotide sequence ID" value="NZ_BAAAGX010000046.1"/>
</dbReference>
<accession>A0ABP3EY40</accession>
<proteinExistence type="predicted"/>
<comment type="caution">
    <text evidence="2">The sequence shown here is derived from an EMBL/GenBank/DDBJ whole genome shotgun (WGS) entry which is preliminary data.</text>
</comment>
<dbReference type="SUPFAM" id="SSF52218">
    <property type="entry name" value="Flavoproteins"/>
    <property type="match status" value="1"/>
</dbReference>
<dbReference type="Proteomes" id="UP001500967">
    <property type="component" value="Unassembled WGS sequence"/>
</dbReference>
<keyword evidence="3" id="KW-1185">Reference proteome</keyword>
<dbReference type="PANTHER" id="PTHR30543">
    <property type="entry name" value="CHROMATE REDUCTASE"/>
    <property type="match status" value="1"/>
</dbReference>